<dbReference type="SUPFAM" id="SSF56281">
    <property type="entry name" value="Metallo-hydrolase/oxidoreductase"/>
    <property type="match status" value="1"/>
</dbReference>
<dbReference type="InterPro" id="IPR001279">
    <property type="entry name" value="Metallo-B-lactamas"/>
</dbReference>
<dbReference type="GO" id="GO:0016787">
    <property type="term" value="F:hydrolase activity"/>
    <property type="evidence" value="ECO:0007669"/>
    <property type="project" value="UniProtKB-KW"/>
</dbReference>
<keyword evidence="3 6" id="KW-0378">Hydrolase</keyword>
<keyword evidence="4" id="KW-0862">Zinc</keyword>
<accession>A0A841RGM2</accession>
<evidence type="ECO:0000313" key="7">
    <source>
        <dbReference type="Proteomes" id="UP000572212"/>
    </source>
</evidence>
<feature type="domain" description="Metallo-beta-lactamase" evidence="5">
    <location>
        <begin position="12"/>
        <end position="189"/>
    </location>
</feature>
<dbReference type="PANTHER" id="PTHR46233">
    <property type="entry name" value="HYDROXYACYLGLUTATHIONE HYDROLASE GLOC"/>
    <property type="match status" value="1"/>
</dbReference>
<evidence type="ECO:0000256" key="3">
    <source>
        <dbReference type="ARBA" id="ARBA00022801"/>
    </source>
</evidence>
<dbReference type="Gene3D" id="3.60.15.10">
    <property type="entry name" value="Ribonuclease Z/Hydroxyacylglutathione hydrolase-like"/>
    <property type="match status" value="1"/>
</dbReference>
<dbReference type="InterPro" id="IPR051453">
    <property type="entry name" value="MBL_Glyoxalase_II"/>
</dbReference>
<dbReference type="CDD" id="cd06262">
    <property type="entry name" value="metallo-hydrolase-like_MBL-fold"/>
    <property type="match status" value="1"/>
</dbReference>
<proteinExistence type="predicted"/>
<dbReference type="InterPro" id="IPR036866">
    <property type="entry name" value="RibonucZ/Hydroxyglut_hydro"/>
</dbReference>
<gene>
    <name evidence="6" type="ORF">GGQ92_000548</name>
</gene>
<evidence type="ECO:0000256" key="4">
    <source>
        <dbReference type="ARBA" id="ARBA00022833"/>
    </source>
</evidence>
<dbReference type="Pfam" id="PF00753">
    <property type="entry name" value="Lactamase_B"/>
    <property type="match status" value="1"/>
</dbReference>
<dbReference type="AlphaFoldDB" id="A0A841RGM2"/>
<dbReference type="EMBL" id="JACHON010000001">
    <property type="protein sequence ID" value="MBB6511781.1"/>
    <property type="molecule type" value="Genomic_DNA"/>
</dbReference>
<evidence type="ECO:0000256" key="1">
    <source>
        <dbReference type="ARBA" id="ARBA00001947"/>
    </source>
</evidence>
<dbReference type="RefSeq" id="WP_184244315.1">
    <property type="nucleotide sequence ID" value="NZ_BAAACU010000022.1"/>
</dbReference>
<comment type="caution">
    <text evidence="6">The sequence shown here is derived from an EMBL/GenBank/DDBJ whole genome shotgun (WGS) entry which is preliminary data.</text>
</comment>
<keyword evidence="2" id="KW-0479">Metal-binding</keyword>
<protein>
    <submittedName>
        <fullName evidence="6">Glyoxylase-like metal-dependent hydrolase (Beta-lactamase superfamily II)</fullName>
    </submittedName>
</protein>
<evidence type="ECO:0000256" key="2">
    <source>
        <dbReference type="ARBA" id="ARBA00022723"/>
    </source>
</evidence>
<keyword evidence="7" id="KW-1185">Reference proteome</keyword>
<evidence type="ECO:0000313" key="6">
    <source>
        <dbReference type="EMBL" id="MBB6511781.1"/>
    </source>
</evidence>
<organism evidence="6 7">
    <name type="scientific">Gracilibacillus halotolerans</name>
    <dbReference type="NCBI Taxonomy" id="74386"/>
    <lineage>
        <taxon>Bacteria</taxon>
        <taxon>Bacillati</taxon>
        <taxon>Bacillota</taxon>
        <taxon>Bacilli</taxon>
        <taxon>Bacillales</taxon>
        <taxon>Bacillaceae</taxon>
        <taxon>Gracilibacillus</taxon>
    </lineage>
</organism>
<comment type="cofactor">
    <cofactor evidence="1">
        <name>Zn(2+)</name>
        <dbReference type="ChEBI" id="CHEBI:29105"/>
    </cofactor>
</comment>
<dbReference type="GO" id="GO:0046872">
    <property type="term" value="F:metal ion binding"/>
    <property type="evidence" value="ECO:0007669"/>
    <property type="project" value="UniProtKB-KW"/>
</dbReference>
<reference evidence="6 7" key="1">
    <citation type="submission" date="2020-08" db="EMBL/GenBank/DDBJ databases">
        <title>Genomic Encyclopedia of Type Strains, Phase IV (KMG-IV): sequencing the most valuable type-strain genomes for metagenomic binning, comparative biology and taxonomic classification.</title>
        <authorList>
            <person name="Goeker M."/>
        </authorList>
    </citation>
    <scope>NUCLEOTIDE SEQUENCE [LARGE SCALE GENOMIC DNA]</scope>
    <source>
        <strain evidence="6 7">DSM 11805</strain>
    </source>
</reference>
<dbReference type="SMART" id="SM00849">
    <property type="entry name" value="Lactamase_B"/>
    <property type="match status" value="1"/>
</dbReference>
<evidence type="ECO:0000259" key="5">
    <source>
        <dbReference type="SMART" id="SM00849"/>
    </source>
</evidence>
<dbReference type="PANTHER" id="PTHR46233:SF3">
    <property type="entry name" value="HYDROXYACYLGLUTATHIONE HYDROLASE GLOC"/>
    <property type="match status" value="1"/>
</dbReference>
<name>A0A841RGM2_9BACI</name>
<dbReference type="Proteomes" id="UP000572212">
    <property type="component" value="Unassembled WGS sequence"/>
</dbReference>
<sequence length="205" mass="22938">MKIEVLPLGQLQTNCYLIHDQQEGLIIDPSGDAGIIIDTLNKLDVQPKAILLTHAHFDHIGALEEVRNNFNIPVYVHEAEKEWLSNPSLNRSDKFLGYEVVASDPDYLLKEGKHTIGGFTIEVRESPGHSPGGLLFIFHEQEWIIGGDSLFYESIGRTDLPGGSLEQLVDSIHQKFYTLPDTYTVFPGHGPKTSIAHEKKHNPFT</sequence>